<dbReference type="InterPro" id="IPR055119">
    <property type="entry name" value="Mig18_Fn1"/>
</dbReference>
<dbReference type="AlphaFoldDB" id="A0A0M3KJU5"/>
<evidence type="ECO:0000259" key="1">
    <source>
        <dbReference type="Pfam" id="PF23003"/>
    </source>
</evidence>
<name>A0A0M3KJU5_ANISI</name>
<gene>
    <name evidence="2" type="ORF">ASIM_LOCUS20643</name>
</gene>
<feature type="domain" description="Abnormal cell migration protein 18-like fibronectin type I" evidence="1">
    <location>
        <begin position="156"/>
        <end position="214"/>
    </location>
</feature>
<keyword evidence="3" id="KW-1185">Reference proteome</keyword>
<accession>A0A0M3KJU5</accession>
<dbReference type="Pfam" id="PF23003">
    <property type="entry name" value="Fn1_2"/>
    <property type="match status" value="3"/>
</dbReference>
<proteinExistence type="predicted"/>
<evidence type="ECO:0000313" key="2">
    <source>
        <dbReference type="EMBL" id="VDK78544.1"/>
    </source>
</evidence>
<dbReference type="PANTHER" id="PTHR35572:SF7">
    <property type="entry name" value="PROTEIN CBG04538"/>
    <property type="match status" value="1"/>
</dbReference>
<dbReference type="WBParaSite" id="ASIM_0002127101-mRNA-1">
    <property type="protein sequence ID" value="ASIM_0002127101-mRNA-1"/>
    <property type="gene ID" value="ASIM_0002127101"/>
</dbReference>
<feature type="domain" description="Abnormal cell migration protein 18-like fibronectin type I" evidence="1">
    <location>
        <begin position="5"/>
        <end position="57"/>
    </location>
</feature>
<protein>
    <submittedName>
        <fullName evidence="4">DUF4280 domain-containing protein</fullName>
    </submittedName>
</protein>
<dbReference type="Proteomes" id="UP000267096">
    <property type="component" value="Unassembled WGS sequence"/>
</dbReference>
<reference evidence="4" key="1">
    <citation type="submission" date="2017-02" db="UniProtKB">
        <authorList>
            <consortium name="WormBaseParasite"/>
        </authorList>
    </citation>
    <scope>IDENTIFICATION</scope>
</reference>
<dbReference type="EMBL" id="UYRR01040197">
    <property type="protein sequence ID" value="VDK78544.1"/>
    <property type="molecule type" value="Genomic_DNA"/>
</dbReference>
<sequence length="215" mass="23786">MFQKEKNVFMMKCNINEQGWKTEVVACISPKGERIPVNSSVSDGTFEWRCNMKPNGMISLQQAISENAKCANIHEVGSKWQEKSFEFECLKGAQQKLIGCVMDNGEKIPVGGSKEINGYEMKCEQLKNGTILMHGTRKDASGSGHPAGNVNADGKVECVDSTGKRHEAGTSWIENSRFNKTCTQQGHVEIQNCVSQDGLQVPVDSQIVHEQTKYV</sequence>
<reference evidence="2 3" key="2">
    <citation type="submission" date="2018-11" db="EMBL/GenBank/DDBJ databases">
        <authorList>
            <consortium name="Pathogen Informatics"/>
        </authorList>
    </citation>
    <scope>NUCLEOTIDE SEQUENCE [LARGE SCALE GENOMIC DNA]</scope>
</reference>
<dbReference type="InterPro" id="IPR040282">
    <property type="entry name" value="Mig-18-like"/>
</dbReference>
<feature type="domain" description="Abnormal cell migration protein 18-like fibronectin type I" evidence="1">
    <location>
        <begin position="73"/>
        <end position="130"/>
    </location>
</feature>
<evidence type="ECO:0000313" key="4">
    <source>
        <dbReference type="WBParaSite" id="ASIM_0002127101-mRNA-1"/>
    </source>
</evidence>
<dbReference type="OrthoDB" id="5785512at2759"/>
<dbReference type="PANTHER" id="PTHR35572">
    <property type="entry name" value="PROTEIN CBG04538-RELATED"/>
    <property type="match status" value="1"/>
</dbReference>
<organism evidence="4">
    <name type="scientific">Anisakis simplex</name>
    <name type="common">Herring worm</name>
    <dbReference type="NCBI Taxonomy" id="6269"/>
    <lineage>
        <taxon>Eukaryota</taxon>
        <taxon>Metazoa</taxon>
        <taxon>Ecdysozoa</taxon>
        <taxon>Nematoda</taxon>
        <taxon>Chromadorea</taxon>
        <taxon>Rhabditida</taxon>
        <taxon>Spirurina</taxon>
        <taxon>Ascaridomorpha</taxon>
        <taxon>Ascaridoidea</taxon>
        <taxon>Anisakidae</taxon>
        <taxon>Anisakis</taxon>
        <taxon>Anisakis simplex complex</taxon>
    </lineage>
</organism>
<evidence type="ECO:0000313" key="3">
    <source>
        <dbReference type="Proteomes" id="UP000267096"/>
    </source>
</evidence>